<sequence>MHILHISDIHAQINNYQTRRMRNKIIEKISQISENNPYDYILLSGDITHQGGAFSEIHVDFIKKILSATNLSNNNLIILPGNHDLVRNPFRTDLIKKIYNSQDISPSDYLDEILNQTSEKEKLLSSFEDFLNFYFDIKQESYSTEDIHSLLELETFSLISINTCLIANEAGEEGKMLIGKSKLLDCLDKLPSKKTKPIIAVGHHTLDCLEPQEKQSVLSLFDDYNVDLYLSGHVHQAGYHYEANNYNKLLTIVCSGVHFDNFTIGGFVDIDINTSQFHITQYQWNSQQEYWTKNNSLGRKMSEGTLIHDFELVFDFQTKDTLLKDELKATLTILLNENERIFKQYGPKSIIAHDKPYSELAYVWKEKVHSIILPNNDKIVNFLDENINIIPLKNKPIFDNYKNHVDGFKNNQIGEFKSQDIPLFPKEIYNIFD</sequence>
<dbReference type="AlphaFoldDB" id="A0A9X3LBW2"/>
<name>A0A9X3LBW2_9BACI</name>
<accession>A0A9X3LBW2</accession>
<dbReference type="SUPFAM" id="SSF56300">
    <property type="entry name" value="Metallo-dependent phosphatases"/>
    <property type="match status" value="1"/>
</dbReference>
<organism evidence="2 3">
    <name type="scientific">Psychrobacillus psychrodurans</name>
    <dbReference type="NCBI Taxonomy" id="126157"/>
    <lineage>
        <taxon>Bacteria</taxon>
        <taxon>Bacillati</taxon>
        <taxon>Bacillota</taxon>
        <taxon>Bacilli</taxon>
        <taxon>Bacillales</taxon>
        <taxon>Bacillaceae</taxon>
        <taxon>Psychrobacillus</taxon>
    </lineage>
</organism>
<protein>
    <submittedName>
        <fullName evidence="2">Metallophosphoesterase</fullName>
    </submittedName>
</protein>
<dbReference type="Proteomes" id="UP001152172">
    <property type="component" value="Unassembled WGS sequence"/>
</dbReference>
<dbReference type="InterPro" id="IPR029052">
    <property type="entry name" value="Metallo-depent_PP-like"/>
</dbReference>
<gene>
    <name evidence="2" type="ORF">M9R61_08475</name>
</gene>
<dbReference type="PANTHER" id="PTHR30337">
    <property type="entry name" value="COMPONENT OF ATP-DEPENDENT DSDNA EXONUCLEASE"/>
    <property type="match status" value="1"/>
</dbReference>
<dbReference type="Gene3D" id="3.60.21.10">
    <property type="match status" value="1"/>
</dbReference>
<dbReference type="Pfam" id="PF00149">
    <property type="entry name" value="Metallophos"/>
    <property type="match status" value="1"/>
</dbReference>
<evidence type="ECO:0000313" key="3">
    <source>
        <dbReference type="Proteomes" id="UP001152172"/>
    </source>
</evidence>
<keyword evidence="3" id="KW-1185">Reference proteome</keyword>
<proteinExistence type="predicted"/>
<dbReference type="RefSeq" id="WP_269921761.1">
    <property type="nucleotide sequence ID" value="NZ_JAMKBI010000005.1"/>
</dbReference>
<dbReference type="PANTHER" id="PTHR30337:SF0">
    <property type="entry name" value="NUCLEASE SBCCD SUBUNIT D"/>
    <property type="match status" value="1"/>
</dbReference>
<dbReference type="EMBL" id="JAMKBI010000005">
    <property type="protein sequence ID" value="MCZ8533364.1"/>
    <property type="molecule type" value="Genomic_DNA"/>
</dbReference>
<dbReference type="GO" id="GO:0016787">
    <property type="term" value="F:hydrolase activity"/>
    <property type="evidence" value="ECO:0007669"/>
    <property type="project" value="InterPro"/>
</dbReference>
<comment type="caution">
    <text evidence="2">The sequence shown here is derived from an EMBL/GenBank/DDBJ whole genome shotgun (WGS) entry which is preliminary data.</text>
</comment>
<feature type="domain" description="Calcineurin-like phosphoesterase" evidence="1">
    <location>
        <begin position="1"/>
        <end position="236"/>
    </location>
</feature>
<reference evidence="2" key="1">
    <citation type="submission" date="2022-05" db="EMBL/GenBank/DDBJ databases">
        <authorList>
            <person name="Colautti A."/>
            <person name="Iacumin L."/>
        </authorList>
    </citation>
    <scope>NUCLEOTIDE SEQUENCE</scope>
    <source>
        <strain evidence="2">DSM 30747</strain>
    </source>
</reference>
<evidence type="ECO:0000313" key="2">
    <source>
        <dbReference type="EMBL" id="MCZ8533364.1"/>
    </source>
</evidence>
<dbReference type="InterPro" id="IPR004843">
    <property type="entry name" value="Calcineurin-like_PHP"/>
</dbReference>
<evidence type="ECO:0000259" key="1">
    <source>
        <dbReference type="Pfam" id="PF00149"/>
    </source>
</evidence>
<dbReference type="InterPro" id="IPR050535">
    <property type="entry name" value="DNA_Repair-Maintenance_Comp"/>
</dbReference>